<dbReference type="Proteomes" id="UP000076962">
    <property type="component" value="Unassembled WGS sequence"/>
</dbReference>
<evidence type="ECO:0000313" key="1">
    <source>
        <dbReference type="EMBL" id="OAD23333.1"/>
    </source>
</evidence>
<protein>
    <submittedName>
        <fullName evidence="1">Uncharacterized protein</fullName>
    </submittedName>
</protein>
<accession>A0A176S5I9</accession>
<organism evidence="1 2">
    <name type="scientific">Candidatus Thiomargarita nelsonii</name>
    <dbReference type="NCBI Taxonomy" id="1003181"/>
    <lineage>
        <taxon>Bacteria</taxon>
        <taxon>Pseudomonadati</taxon>
        <taxon>Pseudomonadota</taxon>
        <taxon>Gammaproteobacteria</taxon>
        <taxon>Thiotrichales</taxon>
        <taxon>Thiotrichaceae</taxon>
        <taxon>Thiomargarita</taxon>
    </lineage>
</organism>
<sequence length="69" mass="8143">MSWSGLTGSRRGRRLKRPLQLPLKLRIKSHRLTPRQAIETNCDVTSPRHYGLTGSRRGRQLKLYQVRRF</sequence>
<keyword evidence="2" id="KW-1185">Reference proteome</keyword>
<name>A0A176S5I9_9GAMM</name>
<dbReference type="AlphaFoldDB" id="A0A176S5I9"/>
<comment type="caution">
    <text evidence="1">The sequence shown here is derived from an EMBL/GenBank/DDBJ whole genome shotgun (WGS) entry which is preliminary data.</text>
</comment>
<reference evidence="1 2" key="1">
    <citation type="submission" date="2016-05" db="EMBL/GenBank/DDBJ databases">
        <title>Single-cell genome of chain-forming Candidatus Thiomargarita nelsonii and comparison to other large sulfur-oxidizing bacteria.</title>
        <authorList>
            <person name="Winkel M."/>
            <person name="Salman V."/>
            <person name="Woyke T."/>
            <person name="Schulz-Vogt H."/>
            <person name="Richter M."/>
            <person name="Flood B."/>
            <person name="Bailey J."/>
            <person name="Amann R."/>
            <person name="Mussmann M."/>
        </authorList>
    </citation>
    <scope>NUCLEOTIDE SEQUENCE [LARGE SCALE GENOMIC DNA]</scope>
    <source>
        <strain evidence="1 2">THI036</strain>
    </source>
</reference>
<proteinExistence type="predicted"/>
<dbReference type="EMBL" id="LUTY01000421">
    <property type="protein sequence ID" value="OAD23333.1"/>
    <property type="molecule type" value="Genomic_DNA"/>
</dbReference>
<gene>
    <name evidence="1" type="ORF">THIOM_000838</name>
</gene>
<evidence type="ECO:0000313" key="2">
    <source>
        <dbReference type="Proteomes" id="UP000076962"/>
    </source>
</evidence>